<accession>A0A7J6RXV3</accession>
<dbReference type="Proteomes" id="UP000553632">
    <property type="component" value="Unassembled WGS sequence"/>
</dbReference>
<proteinExistence type="predicted"/>
<evidence type="ECO:0000313" key="3">
    <source>
        <dbReference type="EMBL" id="KAF4725539.1"/>
    </source>
</evidence>
<organism evidence="3 4">
    <name type="scientific">Perkinsus olseni</name>
    <name type="common">Perkinsus atlanticus</name>
    <dbReference type="NCBI Taxonomy" id="32597"/>
    <lineage>
        <taxon>Eukaryota</taxon>
        <taxon>Sar</taxon>
        <taxon>Alveolata</taxon>
        <taxon>Perkinsozoa</taxon>
        <taxon>Perkinsea</taxon>
        <taxon>Perkinsida</taxon>
        <taxon>Perkinsidae</taxon>
        <taxon>Perkinsus</taxon>
    </lineage>
</organism>
<reference evidence="3 4" key="1">
    <citation type="submission" date="2020-04" db="EMBL/GenBank/DDBJ databases">
        <title>Perkinsus olseni comparative genomics.</title>
        <authorList>
            <person name="Bogema D.R."/>
        </authorList>
    </citation>
    <scope>NUCLEOTIDE SEQUENCE [LARGE SCALE GENOMIC DNA]</scope>
    <source>
        <strain evidence="3 4">ATCC PRA-207</strain>
    </source>
</reference>
<protein>
    <submittedName>
        <fullName evidence="3">Nucleolar gtp-binding protein</fullName>
    </submittedName>
</protein>
<feature type="chain" id="PRO_5029761656" evidence="2">
    <location>
        <begin position="20"/>
        <end position="525"/>
    </location>
</feature>
<dbReference type="EMBL" id="JABANO010022213">
    <property type="protein sequence ID" value="KAF4725539.1"/>
    <property type="molecule type" value="Genomic_DNA"/>
</dbReference>
<gene>
    <name evidence="3" type="primary">GNL2_6</name>
    <name evidence="3" type="ORF">FOZ63_028226</name>
</gene>
<keyword evidence="2" id="KW-0732">Signal</keyword>
<dbReference type="OMA" id="EMDQYQI"/>
<feature type="region of interest" description="Disordered" evidence="1">
    <location>
        <begin position="174"/>
        <end position="214"/>
    </location>
</feature>
<keyword evidence="4" id="KW-1185">Reference proteome</keyword>
<feature type="signal peptide" evidence="2">
    <location>
        <begin position="1"/>
        <end position="19"/>
    </location>
</feature>
<feature type="region of interest" description="Disordered" evidence="1">
    <location>
        <begin position="388"/>
        <end position="442"/>
    </location>
</feature>
<evidence type="ECO:0000256" key="1">
    <source>
        <dbReference type="SAM" id="MobiDB-lite"/>
    </source>
</evidence>
<comment type="caution">
    <text evidence="3">The sequence shown here is derived from an EMBL/GenBank/DDBJ whole genome shotgun (WGS) entry which is preliminary data.</text>
</comment>
<feature type="region of interest" description="Disordered" evidence="1">
    <location>
        <begin position="295"/>
        <end position="333"/>
    </location>
</feature>
<name>A0A7J6RXV3_PEROL</name>
<evidence type="ECO:0000313" key="4">
    <source>
        <dbReference type="Proteomes" id="UP000553632"/>
    </source>
</evidence>
<sequence length="525" mass="57380">MGLLRSLAMVPILVHVVRADQDGGKDPSVLGGDVKEFEKSSVDRLAHIFHEAASSVMKTLYTLLLLCMAFIAAAVCVRIRRAEAKRHSSRGGRADGDDMCKALMQYPTNTTDAGDGDGRPLAYYRAIALRIVGRCVKTWSPAVIVASCDMYTHQHTSSEQRELEAEEGKSAIFRSDQKSAQGHPAVSTPPQSRKRPLGVTEGGLDIDFNNSTAATPSTAATTRIMGDSVLRGDPRSVRLFREDSTASSIPPQTPRYVVKRLPPLSAALSPLPKLQASATTPTGDHAAYMADSRLVNEEEEEEAPMTPQRKPGSSRRSRSPSPPKIDKYRSRCRPMPCDGIPVRRLATEFERMLEEGEPSAAAVIPMTPNFPALLELPRLTFLYSDEEESDEDLISPGSRLPRVPRINGEAAANAGPSTGRSTMVPEELEERGSHTPSSTGEGYSMSLKDALVADLEALFLEMDQYQIPSRVAARNLRSRSAQYAEVEDMNKILLEIVQEHPQQFCLKGNIIHFMQQPEGGGGLEE</sequence>
<dbReference type="AlphaFoldDB" id="A0A7J6RXV3"/>
<evidence type="ECO:0000256" key="2">
    <source>
        <dbReference type="SAM" id="SignalP"/>
    </source>
</evidence>